<sequence length="182" mass="18562">MKCTMKKIAGVIALTAMLSTVALPVFAAESATGGIDVTYKANSATTDKADWLVSYPKTVTVSDYNDTIANGVSLDFKLLNKNSGDTGENPYTGARTVAVTIDTYDSTTGIPMTAGTGAKGNAALGMAVGSTELTTANKKIADLKQGGTTGTATAFLKTSDKAEGTFNANVGFTFTDDSTGGI</sequence>
<dbReference type="AlphaFoldDB" id="A0A853JLW6"/>
<feature type="signal peptide" evidence="1">
    <location>
        <begin position="1"/>
        <end position="27"/>
    </location>
</feature>
<evidence type="ECO:0000313" key="3">
    <source>
        <dbReference type="Proteomes" id="UP000586254"/>
    </source>
</evidence>
<name>A0A853JLW6_9FIRM</name>
<reference evidence="2 3" key="1">
    <citation type="submission" date="2020-07" db="EMBL/GenBank/DDBJ databases">
        <title>Organ Donor 1.</title>
        <authorList>
            <person name="Marsh A.J."/>
            <person name="Azcarate-Peril M.A."/>
        </authorList>
    </citation>
    <scope>NUCLEOTIDE SEQUENCE [LARGE SCALE GENOMIC DNA]</scope>
    <source>
        <strain evidence="2 3">AMC0717</strain>
    </source>
</reference>
<organism evidence="2 3">
    <name type="scientific">Eubacterium callanderi</name>
    <dbReference type="NCBI Taxonomy" id="53442"/>
    <lineage>
        <taxon>Bacteria</taxon>
        <taxon>Bacillati</taxon>
        <taxon>Bacillota</taxon>
        <taxon>Clostridia</taxon>
        <taxon>Eubacteriales</taxon>
        <taxon>Eubacteriaceae</taxon>
        <taxon>Eubacterium</taxon>
    </lineage>
</organism>
<keyword evidence="1" id="KW-0732">Signal</keyword>
<evidence type="ECO:0000256" key="1">
    <source>
        <dbReference type="SAM" id="SignalP"/>
    </source>
</evidence>
<feature type="chain" id="PRO_5032877319" evidence="1">
    <location>
        <begin position="28"/>
        <end position="182"/>
    </location>
</feature>
<dbReference type="EMBL" id="JACCKS010000009">
    <property type="protein sequence ID" value="NZA38363.1"/>
    <property type="molecule type" value="Genomic_DNA"/>
</dbReference>
<accession>A0A853JLW6</accession>
<proteinExistence type="predicted"/>
<dbReference type="Proteomes" id="UP000586254">
    <property type="component" value="Unassembled WGS sequence"/>
</dbReference>
<dbReference type="RefSeq" id="WP_180493360.1">
    <property type="nucleotide sequence ID" value="NZ_JACCKS010000009.1"/>
</dbReference>
<comment type="caution">
    <text evidence="2">The sequence shown here is derived from an EMBL/GenBank/DDBJ whole genome shotgun (WGS) entry which is preliminary data.</text>
</comment>
<evidence type="ECO:0000313" key="2">
    <source>
        <dbReference type="EMBL" id="NZA38363.1"/>
    </source>
</evidence>
<protein>
    <submittedName>
        <fullName evidence="2">Uncharacterized protein</fullName>
    </submittedName>
</protein>
<gene>
    <name evidence="2" type="ORF">H0N91_09490</name>
</gene>